<accession>A0ABQ8S9H0</accession>
<dbReference type="EMBL" id="JAJSOF020000031">
    <property type="protein sequence ID" value="KAJ4430630.1"/>
    <property type="molecule type" value="Genomic_DNA"/>
</dbReference>
<sequence>MKYHESGREDHAKILEEMHKTPTRASKIRNTWRLASISSSVRRRYDEEEALALFLEADFTMHQYNMMRRGAKDRNADIYPSYKRILNEKKRCYPESVSVTEFLAEVKFQDLLNHTVSQILMS</sequence>
<proteinExistence type="predicted"/>
<dbReference type="Proteomes" id="UP001148838">
    <property type="component" value="Unassembled WGS sequence"/>
</dbReference>
<keyword evidence="2" id="KW-1185">Reference proteome</keyword>
<evidence type="ECO:0000313" key="1">
    <source>
        <dbReference type="EMBL" id="KAJ4430630.1"/>
    </source>
</evidence>
<protein>
    <recommendedName>
        <fullName evidence="3">Per a allergen</fullName>
    </recommendedName>
</protein>
<reference evidence="1 2" key="1">
    <citation type="journal article" date="2022" name="Allergy">
        <title>Genome assembly and annotation of Periplaneta americana reveal a comprehensive cockroach allergen profile.</title>
        <authorList>
            <person name="Wang L."/>
            <person name="Xiong Q."/>
            <person name="Saelim N."/>
            <person name="Wang L."/>
            <person name="Nong W."/>
            <person name="Wan A.T."/>
            <person name="Shi M."/>
            <person name="Liu X."/>
            <person name="Cao Q."/>
            <person name="Hui J.H.L."/>
            <person name="Sookrung N."/>
            <person name="Leung T.F."/>
            <person name="Tungtrongchitr A."/>
            <person name="Tsui S.K.W."/>
        </authorList>
    </citation>
    <scope>NUCLEOTIDE SEQUENCE [LARGE SCALE GENOMIC DNA]</scope>
    <source>
        <strain evidence="1">PWHHKU_190912</strain>
    </source>
</reference>
<evidence type="ECO:0008006" key="3">
    <source>
        <dbReference type="Google" id="ProtNLM"/>
    </source>
</evidence>
<gene>
    <name evidence="1" type="ORF">ANN_19219</name>
</gene>
<evidence type="ECO:0000313" key="2">
    <source>
        <dbReference type="Proteomes" id="UP001148838"/>
    </source>
</evidence>
<comment type="caution">
    <text evidence="1">The sequence shown here is derived from an EMBL/GenBank/DDBJ whole genome shotgun (WGS) entry which is preliminary data.</text>
</comment>
<name>A0ABQ8S9H0_PERAM</name>
<organism evidence="1 2">
    <name type="scientific">Periplaneta americana</name>
    <name type="common">American cockroach</name>
    <name type="synonym">Blatta americana</name>
    <dbReference type="NCBI Taxonomy" id="6978"/>
    <lineage>
        <taxon>Eukaryota</taxon>
        <taxon>Metazoa</taxon>
        <taxon>Ecdysozoa</taxon>
        <taxon>Arthropoda</taxon>
        <taxon>Hexapoda</taxon>
        <taxon>Insecta</taxon>
        <taxon>Pterygota</taxon>
        <taxon>Neoptera</taxon>
        <taxon>Polyneoptera</taxon>
        <taxon>Dictyoptera</taxon>
        <taxon>Blattodea</taxon>
        <taxon>Blattoidea</taxon>
        <taxon>Blattidae</taxon>
        <taxon>Blattinae</taxon>
        <taxon>Periplaneta</taxon>
    </lineage>
</organism>